<feature type="domain" description="Protein FecR C-terminal" evidence="3">
    <location>
        <begin position="277"/>
        <end position="344"/>
    </location>
</feature>
<dbReference type="Proteomes" id="UP001597112">
    <property type="component" value="Unassembled WGS sequence"/>
</dbReference>
<dbReference type="PANTHER" id="PTHR30273:SF2">
    <property type="entry name" value="PROTEIN FECR"/>
    <property type="match status" value="1"/>
</dbReference>
<dbReference type="EMBL" id="JBHTKA010000001">
    <property type="protein sequence ID" value="MFD0998965.1"/>
    <property type="molecule type" value="Genomic_DNA"/>
</dbReference>
<gene>
    <name evidence="4" type="ORF">ACFQ21_06580</name>
</gene>
<dbReference type="Pfam" id="PF16344">
    <property type="entry name" value="FecR_C"/>
    <property type="match status" value="1"/>
</dbReference>
<keyword evidence="1" id="KW-1133">Transmembrane helix</keyword>
<dbReference type="InterPro" id="IPR012373">
    <property type="entry name" value="Ferrdict_sens_TM"/>
</dbReference>
<protein>
    <submittedName>
        <fullName evidence="4">FecR family protein</fullName>
    </submittedName>
</protein>
<feature type="domain" description="FecR protein" evidence="2">
    <location>
        <begin position="126"/>
        <end position="228"/>
    </location>
</feature>
<dbReference type="InterPro" id="IPR032508">
    <property type="entry name" value="FecR_C"/>
</dbReference>
<dbReference type="InterPro" id="IPR006860">
    <property type="entry name" value="FecR"/>
</dbReference>
<dbReference type="PANTHER" id="PTHR30273">
    <property type="entry name" value="PERIPLASMIC SIGNAL SENSOR AND SIGMA FACTOR ACTIVATOR FECR-RELATED"/>
    <property type="match status" value="1"/>
</dbReference>
<sequence>MTYRDYAQYTLSDFLEDDSFIQWVIRPDAGSNAFWQAFVVQYPQKEKVVREAATIIRVYRSQSFFANEEHRDDVWKRIGATLQQQQTIAPAKTVRFPIYARIAASVTLLLTCTYILWMVLGKEAHTIKTAFGEVKAITLPDQSIVMLNGNSELTYTGMWTQDEPREVWIKGEAYFDVKHINQDTANILPNHRFIVHGNGIYIQVLGTSFNVKSRRNKTNIALLSGKIEVSYTDASQVSSGGLVLMPGDYVEYAGQKLLSKKKLNRPHKVATWTVREITFIDPSLNDIMETLQDSYGYSVNVEDQELMNMKIEGEISVTSVDELLALASSTLDIRIESSGKEIIITRK</sequence>
<evidence type="ECO:0000256" key="1">
    <source>
        <dbReference type="SAM" id="Phobius"/>
    </source>
</evidence>
<dbReference type="Gene3D" id="2.60.120.1440">
    <property type="match status" value="1"/>
</dbReference>
<comment type="caution">
    <text evidence="4">The sequence shown here is derived from an EMBL/GenBank/DDBJ whole genome shotgun (WGS) entry which is preliminary data.</text>
</comment>
<evidence type="ECO:0000313" key="5">
    <source>
        <dbReference type="Proteomes" id="UP001597112"/>
    </source>
</evidence>
<keyword evidence="1" id="KW-0812">Transmembrane</keyword>
<keyword evidence="1" id="KW-0472">Membrane</keyword>
<reference evidence="5" key="1">
    <citation type="journal article" date="2019" name="Int. J. Syst. Evol. Microbiol.">
        <title>The Global Catalogue of Microorganisms (GCM) 10K type strain sequencing project: providing services to taxonomists for standard genome sequencing and annotation.</title>
        <authorList>
            <consortium name="The Broad Institute Genomics Platform"/>
            <consortium name="The Broad Institute Genome Sequencing Center for Infectious Disease"/>
            <person name="Wu L."/>
            <person name="Ma J."/>
        </authorList>
    </citation>
    <scope>NUCLEOTIDE SEQUENCE [LARGE SCALE GENOMIC DNA]</scope>
    <source>
        <strain evidence="5">CCUG 58938</strain>
    </source>
</reference>
<evidence type="ECO:0000313" key="4">
    <source>
        <dbReference type="EMBL" id="MFD0998965.1"/>
    </source>
</evidence>
<accession>A0ABW3JYB6</accession>
<organism evidence="4 5">
    <name type="scientific">Ohtaekwangia kribbensis</name>
    <dbReference type="NCBI Taxonomy" id="688913"/>
    <lineage>
        <taxon>Bacteria</taxon>
        <taxon>Pseudomonadati</taxon>
        <taxon>Bacteroidota</taxon>
        <taxon>Cytophagia</taxon>
        <taxon>Cytophagales</taxon>
        <taxon>Fulvivirgaceae</taxon>
        <taxon>Ohtaekwangia</taxon>
    </lineage>
</organism>
<feature type="transmembrane region" description="Helical" evidence="1">
    <location>
        <begin position="98"/>
        <end position="120"/>
    </location>
</feature>
<name>A0ABW3JYB6_9BACT</name>
<keyword evidence="5" id="KW-1185">Reference proteome</keyword>
<dbReference type="RefSeq" id="WP_377576554.1">
    <property type="nucleotide sequence ID" value="NZ_JBHTKA010000001.1"/>
</dbReference>
<evidence type="ECO:0000259" key="3">
    <source>
        <dbReference type="Pfam" id="PF16344"/>
    </source>
</evidence>
<dbReference type="Gene3D" id="3.55.50.30">
    <property type="match status" value="1"/>
</dbReference>
<proteinExistence type="predicted"/>
<dbReference type="PIRSF" id="PIRSF018266">
    <property type="entry name" value="FecR"/>
    <property type="match status" value="1"/>
</dbReference>
<evidence type="ECO:0000259" key="2">
    <source>
        <dbReference type="Pfam" id="PF04773"/>
    </source>
</evidence>
<dbReference type="Pfam" id="PF04773">
    <property type="entry name" value="FecR"/>
    <property type="match status" value="1"/>
</dbReference>